<keyword evidence="2" id="KW-1185">Reference proteome</keyword>
<protein>
    <submittedName>
        <fullName evidence="1">Uncharacterized protein</fullName>
    </submittedName>
</protein>
<evidence type="ECO:0000313" key="1">
    <source>
        <dbReference type="EMBL" id="KAJ2797754.1"/>
    </source>
</evidence>
<sequence length="275" mass="28996">MAAASATWTPEAELALFQSMVGLRPIGIHKHFRMLNIYTRLQHRLGKTDISLNDMKSHIAALFDLRVLDEIDDDYEDDDDAAKGSQPGAASSTRQRSAEPGGDQSSSGRGGEDSDGGRSSDGESSEAGGAHGSDAGSAGPRTRFGHAAPASAISAAPDTSDPNFWRRDGAEFSLPWAEYGAMMVEKAGVGVTEDGDEDANPSAESSSAASTPNAASPAIGHRAEAELEAERESSDGRISPVARQRRGRSSTPVPRNRTKAARNPPSSARKRQLPR</sequence>
<proteinExistence type="predicted"/>
<accession>A0ACC1KZ34</accession>
<evidence type="ECO:0000313" key="2">
    <source>
        <dbReference type="Proteomes" id="UP001140087"/>
    </source>
</evidence>
<organism evidence="1 2">
    <name type="scientific">Coemansia helicoidea</name>
    <dbReference type="NCBI Taxonomy" id="1286919"/>
    <lineage>
        <taxon>Eukaryota</taxon>
        <taxon>Fungi</taxon>
        <taxon>Fungi incertae sedis</taxon>
        <taxon>Zoopagomycota</taxon>
        <taxon>Kickxellomycotina</taxon>
        <taxon>Kickxellomycetes</taxon>
        <taxon>Kickxellales</taxon>
        <taxon>Kickxellaceae</taxon>
        <taxon>Coemansia</taxon>
    </lineage>
</organism>
<comment type="caution">
    <text evidence="1">The sequence shown here is derived from an EMBL/GenBank/DDBJ whole genome shotgun (WGS) entry which is preliminary data.</text>
</comment>
<name>A0ACC1KZ34_9FUNG</name>
<dbReference type="EMBL" id="JANBUN010001522">
    <property type="protein sequence ID" value="KAJ2797754.1"/>
    <property type="molecule type" value="Genomic_DNA"/>
</dbReference>
<dbReference type="Proteomes" id="UP001140087">
    <property type="component" value="Unassembled WGS sequence"/>
</dbReference>
<reference evidence="1" key="1">
    <citation type="submission" date="2022-07" db="EMBL/GenBank/DDBJ databases">
        <title>Phylogenomic reconstructions and comparative analyses of Kickxellomycotina fungi.</title>
        <authorList>
            <person name="Reynolds N.K."/>
            <person name="Stajich J.E."/>
            <person name="Barry K."/>
            <person name="Grigoriev I.V."/>
            <person name="Crous P."/>
            <person name="Smith M.E."/>
        </authorList>
    </citation>
    <scope>NUCLEOTIDE SEQUENCE</scope>
    <source>
        <strain evidence="1">BCRC 34780</strain>
    </source>
</reference>
<gene>
    <name evidence="1" type="ORF">H4R21_004193</name>
</gene>